<evidence type="ECO:0000256" key="1">
    <source>
        <dbReference type="ARBA" id="ARBA00022857"/>
    </source>
</evidence>
<dbReference type="InterPro" id="IPR002347">
    <property type="entry name" value="SDR_fam"/>
</dbReference>
<name>A0ABR0CN62_9LAMI</name>
<protein>
    <recommendedName>
        <fullName evidence="5">Tropinone reductase I</fullName>
    </recommendedName>
</protein>
<keyword evidence="4" id="KW-1185">Reference proteome</keyword>
<keyword evidence="2" id="KW-0560">Oxidoreductase</keyword>
<dbReference type="Pfam" id="PF13561">
    <property type="entry name" value="adh_short_C2"/>
    <property type="match status" value="1"/>
</dbReference>
<keyword evidence="1" id="KW-0521">NADP</keyword>
<reference evidence="3 4" key="1">
    <citation type="journal article" date="2023" name="bioRxiv">
        <title>Genome report: Whole genome sequence and annotation of Penstemon davidsonii.</title>
        <authorList>
            <person name="Ostevik K.L."/>
            <person name="Alabady M."/>
            <person name="Zhang M."/>
            <person name="Rausher M.D."/>
        </authorList>
    </citation>
    <scope>NUCLEOTIDE SEQUENCE [LARGE SCALE GENOMIC DNA]</scope>
    <source>
        <strain evidence="3">DNT005</strain>
        <tissue evidence="3">Whole leaf</tissue>
    </source>
</reference>
<gene>
    <name evidence="3" type="ORF">RD792_014033</name>
</gene>
<dbReference type="PANTHER" id="PTHR42898">
    <property type="entry name" value="TROPINONE REDUCTASE"/>
    <property type="match status" value="1"/>
</dbReference>
<sequence length="267" mass="28404">MAQSVLGGLNARWSLKGTTALVTGGTKGIGHAIVEELASLGATVYTCARNQQVLDECLVDWKNKGYNVVGSVCDMLLRSERDKLIESVSLHFNGKLNILVNNAGTTMAKEALEVTAEDYSLIMGTNLEASFHLSQLVHPLLKASENGSIVFISSVAGHLALPNASIYSMSKAGMNQLTKNLSCEWAKDNIRVNAVAPWIIITPLVEQVFTSDTTGVMDGLIRRSALGRPGNANEVSGPVAFLCLPAASYITGQVIYVDGGTSVNSYL</sequence>
<dbReference type="InterPro" id="IPR020904">
    <property type="entry name" value="Sc_DH/Rdtase_CS"/>
</dbReference>
<evidence type="ECO:0000313" key="3">
    <source>
        <dbReference type="EMBL" id="KAK4478549.1"/>
    </source>
</evidence>
<evidence type="ECO:0000256" key="2">
    <source>
        <dbReference type="ARBA" id="ARBA00023002"/>
    </source>
</evidence>
<dbReference type="Gene3D" id="3.40.50.720">
    <property type="entry name" value="NAD(P)-binding Rossmann-like Domain"/>
    <property type="match status" value="1"/>
</dbReference>
<comment type="caution">
    <text evidence="3">The sequence shown here is derived from an EMBL/GenBank/DDBJ whole genome shotgun (WGS) entry which is preliminary data.</text>
</comment>
<organism evidence="3 4">
    <name type="scientific">Penstemon davidsonii</name>
    <dbReference type="NCBI Taxonomy" id="160366"/>
    <lineage>
        <taxon>Eukaryota</taxon>
        <taxon>Viridiplantae</taxon>
        <taxon>Streptophyta</taxon>
        <taxon>Embryophyta</taxon>
        <taxon>Tracheophyta</taxon>
        <taxon>Spermatophyta</taxon>
        <taxon>Magnoliopsida</taxon>
        <taxon>eudicotyledons</taxon>
        <taxon>Gunneridae</taxon>
        <taxon>Pentapetalae</taxon>
        <taxon>asterids</taxon>
        <taxon>lamiids</taxon>
        <taxon>Lamiales</taxon>
        <taxon>Plantaginaceae</taxon>
        <taxon>Cheloneae</taxon>
        <taxon>Penstemon</taxon>
    </lineage>
</organism>
<dbReference type="InterPro" id="IPR036291">
    <property type="entry name" value="NAD(P)-bd_dom_sf"/>
</dbReference>
<accession>A0ABR0CN62</accession>
<proteinExistence type="predicted"/>
<dbReference type="Proteomes" id="UP001291926">
    <property type="component" value="Unassembled WGS sequence"/>
</dbReference>
<dbReference type="PANTHER" id="PTHR42898:SF79">
    <property type="entry name" value="NAD(P)-BINDING ROSSMANN-FOLD PROTEIN"/>
    <property type="match status" value="1"/>
</dbReference>
<dbReference type="SUPFAM" id="SSF51735">
    <property type="entry name" value="NAD(P)-binding Rossmann-fold domains"/>
    <property type="match status" value="1"/>
</dbReference>
<evidence type="ECO:0008006" key="5">
    <source>
        <dbReference type="Google" id="ProtNLM"/>
    </source>
</evidence>
<dbReference type="PRINTS" id="PR00081">
    <property type="entry name" value="GDHRDH"/>
</dbReference>
<dbReference type="EMBL" id="JAYDYQ010002687">
    <property type="protein sequence ID" value="KAK4478549.1"/>
    <property type="molecule type" value="Genomic_DNA"/>
</dbReference>
<evidence type="ECO:0000313" key="4">
    <source>
        <dbReference type="Proteomes" id="UP001291926"/>
    </source>
</evidence>
<dbReference type="PRINTS" id="PR00080">
    <property type="entry name" value="SDRFAMILY"/>
</dbReference>
<dbReference type="InterPro" id="IPR045000">
    <property type="entry name" value="TR"/>
</dbReference>
<dbReference type="PROSITE" id="PS00061">
    <property type="entry name" value="ADH_SHORT"/>
    <property type="match status" value="1"/>
</dbReference>